<organism evidence="1 2">
    <name type="scientific">Racocetra persica</name>
    <dbReference type="NCBI Taxonomy" id="160502"/>
    <lineage>
        <taxon>Eukaryota</taxon>
        <taxon>Fungi</taxon>
        <taxon>Fungi incertae sedis</taxon>
        <taxon>Mucoromycota</taxon>
        <taxon>Glomeromycotina</taxon>
        <taxon>Glomeromycetes</taxon>
        <taxon>Diversisporales</taxon>
        <taxon>Gigasporaceae</taxon>
        <taxon>Racocetra</taxon>
    </lineage>
</organism>
<dbReference type="EMBL" id="CAJVQC010067607">
    <property type="protein sequence ID" value="CAG8807372.1"/>
    <property type="molecule type" value="Genomic_DNA"/>
</dbReference>
<name>A0ACA9RS77_9GLOM</name>
<gene>
    <name evidence="1" type="ORF">RPERSI_LOCUS22377</name>
</gene>
<reference evidence="1" key="1">
    <citation type="submission" date="2021-06" db="EMBL/GenBank/DDBJ databases">
        <authorList>
            <person name="Kallberg Y."/>
            <person name="Tangrot J."/>
            <person name="Rosling A."/>
        </authorList>
    </citation>
    <scope>NUCLEOTIDE SEQUENCE</scope>
    <source>
        <strain evidence="1">MA461A</strain>
    </source>
</reference>
<feature type="non-terminal residue" evidence="1">
    <location>
        <position position="1"/>
    </location>
</feature>
<evidence type="ECO:0000313" key="2">
    <source>
        <dbReference type="Proteomes" id="UP000789920"/>
    </source>
</evidence>
<proteinExistence type="predicted"/>
<evidence type="ECO:0000313" key="1">
    <source>
        <dbReference type="EMBL" id="CAG8807372.1"/>
    </source>
</evidence>
<keyword evidence="2" id="KW-1185">Reference proteome</keyword>
<feature type="non-terminal residue" evidence="1">
    <location>
        <position position="125"/>
    </location>
</feature>
<accession>A0ACA9RS77</accession>
<comment type="caution">
    <text evidence="1">The sequence shown here is derived from an EMBL/GenBank/DDBJ whole genome shotgun (WGS) entry which is preliminary data.</text>
</comment>
<sequence>IEDMLDARLGMIWLKLLTSNDLWAKIEREFIEKELEKRRISVQTALKHSTEPNIWPLEWIYQFAAWKRLNGKVLSTDSWPWDLNLIKIANLDANEYSSAAAINYLWADNDVWSILEDNACCERQL</sequence>
<protein>
    <submittedName>
        <fullName evidence="1">1342_t:CDS:1</fullName>
    </submittedName>
</protein>
<dbReference type="Proteomes" id="UP000789920">
    <property type="component" value="Unassembled WGS sequence"/>
</dbReference>